<evidence type="ECO:0000256" key="2">
    <source>
        <dbReference type="ARBA" id="ARBA00005745"/>
    </source>
</evidence>
<keyword evidence="4 7" id="KW-0812">Transmembrane</keyword>
<evidence type="ECO:0000256" key="3">
    <source>
        <dbReference type="ARBA" id="ARBA00022475"/>
    </source>
</evidence>
<comment type="subcellular location">
    <subcellularLocation>
        <location evidence="1">Cell membrane</location>
        <topology evidence="1">Multi-pass membrane protein</topology>
    </subcellularLocation>
</comment>
<dbReference type="EMBL" id="PUIA01000026">
    <property type="protein sequence ID" value="PQO35767.1"/>
    <property type="molecule type" value="Genomic_DNA"/>
</dbReference>
<dbReference type="Pfam" id="PF00482">
    <property type="entry name" value="T2SSF"/>
    <property type="match status" value="1"/>
</dbReference>
<dbReference type="AlphaFoldDB" id="A0A2S8FUB1"/>
<evidence type="ECO:0000259" key="8">
    <source>
        <dbReference type="Pfam" id="PF00482"/>
    </source>
</evidence>
<reference evidence="9 10" key="1">
    <citation type="submission" date="2018-02" db="EMBL/GenBank/DDBJ databases">
        <title>Comparative genomes isolates from brazilian mangrove.</title>
        <authorList>
            <person name="Araujo J.E."/>
            <person name="Taketani R.G."/>
            <person name="Silva M.C.P."/>
            <person name="Loureco M.V."/>
            <person name="Andreote F.D."/>
        </authorList>
    </citation>
    <scope>NUCLEOTIDE SEQUENCE [LARGE SCALE GENOMIC DNA]</scope>
    <source>
        <strain evidence="9 10">HEX-2 MGV</strain>
    </source>
</reference>
<feature type="transmembrane region" description="Helical" evidence="7">
    <location>
        <begin position="177"/>
        <end position="198"/>
    </location>
</feature>
<evidence type="ECO:0000313" key="10">
    <source>
        <dbReference type="Proteomes" id="UP000240009"/>
    </source>
</evidence>
<comment type="caution">
    <text evidence="9">The sequence shown here is derived from an EMBL/GenBank/DDBJ whole genome shotgun (WGS) entry which is preliminary data.</text>
</comment>
<keyword evidence="5 7" id="KW-1133">Transmembrane helix</keyword>
<evidence type="ECO:0000256" key="5">
    <source>
        <dbReference type="ARBA" id="ARBA00022989"/>
    </source>
</evidence>
<comment type="similarity">
    <text evidence="2">Belongs to the GSP F family.</text>
</comment>
<dbReference type="InterPro" id="IPR003004">
    <property type="entry name" value="GspF/PilC"/>
</dbReference>
<evidence type="ECO:0000256" key="1">
    <source>
        <dbReference type="ARBA" id="ARBA00004651"/>
    </source>
</evidence>
<sequence length="360" mass="40055">MYLSLERLCVASTRPSYRLEDILALNAEIISLSRVELPLDPHLGRMSKDLTGRLRRLGEDLSERLAAGQSLEDAIGELGTGFPPMYRAVVTAGVRSGRLTSALEDIAATARRVQKMRISYLTASVYPAILLILAGIFGMTVGMEQLRMMREICVDSFVPETSVVIRSIDFFASLKPLFIALIPLGGLMLFCITLLQVWPSFLFLGDGFVTWLLPGAKKAARNCQWAMVFDLMGLLIRHRCPLPEAVRLATAATCNRRLTASGRQWADRIEMGDLKSAPPELNPLSRWLLASQLEPDALADSLAHTGERYYSKARRQSLWIQNQLPIYSTLVIGGFVVVLYSLMLFVPWIGILRYVLVLPA</sequence>
<dbReference type="Gene3D" id="1.20.81.30">
    <property type="entry name" value="Type II secretion system (T2SS), domain F"/>
    <property type="match status" value="1"/>
</dbReference>
<evidence type="ECO:0000313" key="9">
    <source>
        <dbReference type="EMBL" id="PQO35767.1"/>
    </source>
</evidence>
<dbReference type="Proteomes" id="UP000240009">
    <property type="component" value="Unassembled WGS sequence"/>
</dbReference>
<keyword evidence="3" id="KW-1003">Cell membrane</keyword>
<gene>
    <name evidence="9" type="ORF">C5Y96_08935</name>
</gene>
<proteinExistence type="inferred from homology"/>
<keyword evidence="6 7" id="KW-0472">Membrane</keyword>
<dbReference type="InterPro" id="IPR018076">
    <property type="entry name" value="T2SS_GspF_dom"/>
</dbReference>
<feature type="domain" description="Type II secretion system protein GspF" evidence="8">
    <location>
        <begin position="30"/>
        <end position="140"/>
    </location>
</feature>
<evidence type="ECO:0000256" key="7">
    <source>
        <dbReference type="SAM" id="Phobius"/>
    </source>
</evidence>
<dbReference type="PANTHER" id="PTHR30012:SF0">
    <property type="entry name" value="TYPE II SECRETION SYSTEM PROTEIN F-RELATED"/>
    <property type="match status" value="1"/>
</dbReference>
<feature type="transmembrane region" description="Helical" evidence="7">
    <location>
        <begin position="120"/>
        <end position="141"/>
    </location>
</feature>
<dbReference type="PANTHER" id="PTHR30012">
    <property type="entry name" value="GENERAL SECRETION PATHWAY PROTEIN"/>
    <property type="match status" value="1"/>
</dbReference>
<feature type="transmembrane region" description="Helical" evidence="7">
    <location>
        <begin position="324"/>
        <end position="351"/>
    </location>
</feature>
<organism evidence="9 10">
    <name type="scientific">Blastopirellula marina</name>
    <dbReference type="NCBI Taxonomy" id="124"/>
    <lineage>
        <taxon>Bacteria</taxon>
        <taxon>Pseudomonadati</taxon>
        <taxon>Planctomycetota</taxon>
        <taxon>Planctomycetia</taxon>
        <taxon>Pirellulales</taxon>
        <taxon>Pirellulaceae</taxon>
        <taxon>Blastopirellula</taxon>
    </lineage>
</organism>
<evidence type="ECO:0000256" key="6">
    <source>
        <dbReference type="ARBA" id="ARBA00023136"/>
    </source>
</evidence>
<protein>
    <recommendedName>
        <fullName evidence="8">Type II secretion system protein GspF domain-containing protein</fullName>
    </recommendedName>
</protein>
<dbReference type="GO" id="GO:0005886">
    <property type="term" value="C:plasma membrane"/>
    <property type="evidence" value="ECO:0007669"/>
    <property type="project" value="UniProtKB-SubCell"/>
</dbReference>
<accession>A0A2S8FUB1</accession>
<dbReference type="InterPro" id="IPR042094">
    <property type="entry name" value="T2SS_GspF_sf"/>
</dbReference>
<evidence type="ECO:0000256" key="4">
    <source>
        <dbReference type="ARBA" id="ARBA00022692"/>
    </source>
</evidence>
<name>A0A2S8FUB1_9BACT</name>